<feature type="signal peptide" evidence="1">
    <location>
        <begin position="1"/>
        <end position="19"/>
    </location>
</feature>
<evidence type="ECO:0000313" key="4">
    <source>
        <dbReference type="Proteomes" id="UP000078227"/>
    </source>
</evidence>
<sequence>MKKVMLTTLLVLMSNQSFATLTSHGSATTSMTLNAPTSWSITKGMDAEGTLGAGNIYTGDSIMDHAATIIIRNGSTTAGTYYIRGQGDSRASNGDIVWVNTSNSAEKHLVPNLAVKLNSTWSAADDAYKSNSPLAAGAEQTFSFYGQDGDVFEPGVYTLSLELLTETP</sequence>
<reference evidence="3 5" key="1">
    <citation type="submission" date="2016-10" db="EMBL/GenBank/DDBJ databases">
        <authorList>
            <person name="Varghese N."/>
            <person name="Submissions S."/>
        </authorList>
    </citation>
    <scope>NUCLEOTIDE SEQUENCE [LARGE SCALE GENOMIC DNA]</scope>
    <source>
        <strain evidence="3 5">CGMCC 1.7012</strain>
    </source>
</reference>
<dbReference type="Proteomes" id="UP000182314">
    <property type="component" value="Unassembled WGS sequence"/>
</dbReference>
<evidence type="ECO:0000313" key="2">
    <source>
        <dbReference type="EMBL" id="ANI85069.1"/>
    </source>
</evidence>
<evidence type="ECO:0008006" key="6">
    <source>
        <dbReference type="Google" id="ProtNLM"/>
    </source>
</evidence>
<dbReference type="EMBL" id="FOKO01000009">
    <property type="protein sequence ID" value="SFD33146.1"/>
    <property type="molecule type" value="Genomic_DNA"/>
</dbReference>
<reference evidence="2 4" key="2">
    <citation type="submission" date="2021-03" db="EMBL/GenBank/DDBJ databases">
        <authorList>
            <person name="Li Y."/>
            <person name="Li S."/>
            <person name="Chen M."/>
            <person name="Peng G."/>
            <person name="Tan Z."/>
            <person name="An Q."/>
        </authorList>
    </citation>
    <scope>NUCLEOTIDE SEQUENCE [LARGE SCALE GENOMIC DNA]</scope>
    <source>
        <strain evidence="2 4">Ola 51</strain>
    </source>
</reference>
<feature type="chain" id="PRO_5041703465" description="Fimbrial protein" evidence="1">
    <location>
        <begin position="20"/>
        <end position="168"/>
    </location>
</feature>
<dbReference type="RefSeq" id="WP_064568863.1">
    <property type="nucleotide sequence ID" value="NZ_CP014007.2"/>
</dbReference>
<dbReference type="EMBL" id="CP014007">
    <property type="protein sequence ID" value="ANI85069.1"/>
    <property type="molecule type" value="Genomic_DNA"/>
</dbReference>
<protein>
    <recommendedName>
        <fullName evidence="6">Fimbrial protein</fullName>
    </recommendedName>
</protein>
<name>A0AA94KSK4_9ENTR</name>
<dbReference type="KEGG" id="kor:AWR26_24050"/>
<organism evidence="3 5">
    <name type="scientific">Kosakonia oryzae</name>
    <dbReference type="NCBI Taxonomy" id="497725"/>
    <lineage>
        <taxon>Bacteria</taxon>
        <taxon>Pseudomonadati</taxon>
        <taxon>Pseudomonadota</taxon>
        <taxon>Gammaproteobacteria</taxon>
        <taxon>Enterobacterales</taxon>
        <taxon>Enterobacteriaceae</taxon>
        <taxon>Kosakonia</taxon>
    </lineage>
</organism>
<evidence type="ECO:0000313" key="5">
    <source>
        <dbReference type="Proteomes" id="UP000182314"/>
    </source>
</evidence>
<evidence type="ECO:0000313" key="3">
    <source>
        <dbReference type="EMBL" id="SFD33146.1"/>
    </source>
</evidence>
<evidence type="ECO:0000256" key="1">
    <source>
        <dbReference type="SAM" id="SignalP"/>
    </source>
</evidence>
<proteinExistence type="predicted"/>
<gene>
    <name evidence="2" type="ORF">AWR26_24050</name>
    <name evidence="3" type="ORF">SAMN05216286_5152</name>
</gene>
<keyword evidence="4" id="KW-1185">Reference proteome</keyword>
<accession>A0AA94KSK4</accession>
<dbReference type="AlphaFoldDB" id="A0AA94KSK4"/>
<keyword evidence="1" id="KW-0732">Signal</keyword>
<dbReference type="Proteomes" id="UP000078227">
    <property type="component" value="Chromosome"/>
</dbReference>